<feature type="domain" description="Pyrrolo-quinoline quinone repeat" evidence="2">
    <location>
        <begin position="65"/>
        <end position="183"/>
    </location>
</feature>
<dbReference type="InterPro" id="IPR015943">
    <property type="entry name" value="WD40/YVTN_repeat-like_dom_sf"/>
</dbReference>
<gene>
    <name evidence="3" type="ORF">Val02_87460</name>
</gene>
<dbReference type="Pfam" id="PF13360">
    <property type="entry name" value="PQQ_2"/>
    <property type="match status" value="1"/>
</dbReference>
<keyword evidence="4" id="KW-1185">Reference proteome</keyword>
<comment type="caution">
    <text evidence="3">The sequence shown here is derived from an EMBL/GenBank/DDBJ whole genome shotgun (WGS) entry which is preliminary data.</text>
</comment>
<feature type="region of interest" description="Disordered" evidence="1">
    <location>
        <begin position="1"/>
        <end position="20"/>
    </location>
</feature>
<evidence type="ECO:0000259" key="2">
    <source>
        <dbReference type="Pfam" id="PF13360"/>
    </source>
</evidence>
<dbReference type="Gene3D" id="2.130.10.10">
    <property type="entry name" value="YVTN repeat-like/Quinoprotein amine dehydrogenase"/>
    <property type="match status" value="1"/>
</dbReference>
<dbReference type="InterPro" id="IPR011047">
    <property type="entry name" value="Quinoprotein_ADH-like_sf"/>
</dbReference>
<name>A0A8J3YY59_9ACTN</name>
<protein>
    <recommendedName>
        <fullName evidence="2">Pyrrolo-quinoline quinone repeat domain-containing protein</fullName>
    </recommendedName>
</protein>
<proteinExistence type="predicted"/>
<evidence type="ECO:0000313" key="3">
    <source>
        <dbReference type="EMBL" id="GIJ51860.1"/>
    </source>
</evidence>
<feature type="compositionally biased region" description="Basic and acidic residues" evidence="1">
    <location>
        <begin position="7"/>
        <end position="19"/>
    </location>
</feature>
<dbReference type="SUPFAM" id="SSF50998">
    <property type="entry name" value="Quinoprotein alcohol dehydrogenase-like"/>
    <property type="match status" value="1"/>
</dbReference>
<dbReference type="AlphaFoldDB" id="A0A8J3YY59"/>
<organism evidence="3 4">
    <name type="scientific">Virgisporangium aliadipatigenens</name>
    <dbReference type="NCBI Taxonomy" id="741659"/>
    <lineage>
        <taxon>Bacteria</taxon>
        <taxon>Bacillati</taxon>
        <taxon>Actinomycetota</taxon>
        <taxon>Actinomycetes</taxon>
        <taxon>Micromonosporales</taxon>
        <taxon>Micromonosporaceae</taxon>
        <taxon>Virgisporangium</taxon>
    </lineage>
</organism>
<evidence type="ECO:0000313" key="4">
    <source>
        <dbReference type="Proteomes" id="UP000619260"/>
    </source>
</evidence>
<dbReference type="EMBL" id="BOPF01000056">
    <property type="protein sequence ID" value="GIJ51860.1"/>
    <property type="molecule type" value="Genomic_DNA"/>
</dbReference>
<dbReference type="RefSeq" id="WP_203905254.1">
    <property type="nucleotide sequence ID" value="NZ_BOPF01000056.1"/>
</dbReference>
<sequence length="430" mass="46355">MTATLIDLDRPEPPEEPRPLPRWASRRVLRRALLLLPLLLVLPLAASGPPVPPRYGPPIVVPLEVSADFVVTPGGIFFTDPGGAAVRAVAFDGRTRWRTTVPASYRILGVTPELVLLTTQTPPSRYLVLDAATGAVRWRHEGRVASIGERVAVFSSDESDFDSTNYSGHLVARRWSDGAELWRFEGDPRQVFSVLGWDRPSGLILADGDSAEFVEPETGTRVPLANWPGSGVSRTVEMAFLLHGILVAVETRGRAASAYGYDPRTGSPLWTVAIDWNNNAYVGLCGPHVCLPDEGGSTLAVDPRTGEVVVRYPFGLVGSGPPGRLLAEVASRTGRTGTILLDAATAQVIRSLDGWAWLGPRNADVVPIFRTVLMETQVALMSTADGRLFSLGPHRAESPCDATGMHLVCRARGGGLLIWRYATALPPPTR</sequence>
<dbReference type="Proteomes" id="UP000619260">
    <property type="component" value="Unassembled WGS sequence"/>
</dbReference>
<accession>A0A8J3YY59</accession>
<dbReference type="InterPro" id="IPR002372">
    <property type="entry name" value="PQQ_rpt_dom"/>
</dbReference>
<reference evidence="3" key="1">
    <citation type="submission" date="2021-01" db="EMBL/GenBank/DDBJ databases">
        <title>Whole genome shotgun sequence of Virgisporangium aliadipatigenens NBRC 105644.</title>
        <authorList>
            <person name="Komaki H."/>
            <person name="Tamura T."/>
        </authorList>
    </citation>
    <scope>NUCLEOTIDE SEQUENCE</scope>
    <source>
        <strain evidence="3">NBRC 105644</strain>
    </source>
</reference>
<evidence type="ECO:0000256" key="1">
    <source>
        <dbReference type="SAM" id="MobiDB-lite"/>
    </source>
</evidence>